<feature type="domain" description="Plastid lipid-associated protein/fibrillin conserved" evidence="3">
    <location>
        <begin position="67"/>
        <end position="282"/>
    </location>
</feature>
<dbReference type="AlphaFoldDB" id="A0A9K3PYJ0"/>
<protein>
    <submittedName>
        <fullName evidence="4">Plastid lipid-associated PAP/fibrillin family protein</fullName>
    </submittedName>
</protein>
<sequence length="291" mass="31705">MRTRIFTNAISGSVLAVIFSDDIVSTSALGLGKVLSRFSSPGNTIIGTESPFPTLFNDNRKTSQVEAAKIELLQTISSTKNGKESSLETQKQVLSLVDFLETQAPASPTLLTDPTESMKIDGLWYLQYTQPSDLGPEVDDIPTWKPATSSLDVVSKLDTRQANNQGTVSFLGTVAVDTSDRLTTQTIDIAQSRVTNFVEQNLFTVEVAGSYELDTVPNRVIVSFDKCDITIKNTGFVLDLSFLFDLRSFLKGGLKAGGWLETTYIDDDIRIGRGNRGSLFVLTRDKGAVSP</sequence>
<dbReference type="InterPro" id="IPR006843">
    <property type="entry name" value="PAP/fibrillin_dom"/>
</dbReference>
<dbReference type="GO" id="GO:0009536">
    <property type="term" value="C:plastid"/>
    <property type="evidence" value="ECO:0007669"/>
    <property type="project" value="UniProtKB-SubCell"/>
</dbReference>
<comment type="subcellular location">
    <subcellularLocation>
        <location evidence="1">Plastid</location>
    </subcellularLocation>
</comment>
<accession>A0A9K3PYJ0</accession>
<evidence type="ECO:0000259" key="3">
    <source>
        <dbReference type="Pfam" id="PF04755"/>
    </source>
</evidence>
<keyword evidence="5" id="KW-1185">Reference proteome</keyword>
<dbReference type="EMBL" id="JAGRRH010000009">
    <property type="protein sequence ID" value="KAG7364211.1"/>
    <property type="molecule type" value="Genomic_DNA"/>
</dbReference>
<evidence type="ECO:0000313" key="5">
    <source>
        <dbReference type="Proteomes" id="UP000693970"/>
    </source>
</evidence>
<dbReference type="Proteomes" id="UP000693970">
    <property type="component" value="Unassembled WGS sequence"/>
</dbReference>
<gene>
    <name evidence="4" type="ORF">IV203_037413</name>
</gene>
<organism evidence="4 5">
    <name type="scientific">Nitzschia inconspicua</name>
    <dbReference type="NCBI Taxonomy" id="303405"/>
    <lineage>
        <taxon>Eukaryota</taxon>
        <taxon>Sar</taxon>
        <taxon>Stramenopiles</taxon>
        <taxon>Ochrophyta</taxon>
        <taxon>Bacillariophyta</taxon>
        <taxon>Bacillariophyceae</taxon>
        <taxon>Bacillariophycidae</taxon>
        <taxon>Bacillariales</taxon>
        <taxon>Bacillariaceae</taxon>
        <taxon>Nitzschia</taxon>
    </lineage>
</organism>
<keyword evidence="2" id="KW-0934">Plastid</keyword>
<dbReference type="OrthoDB" id="201321at2759"/>
<dbReference type="PANTHER" id="PTHR31906">
    <property type="entry name" value="PLASTID-LIPID-ASSOCIATED PROTEIN 4, CHLOROPLASTIC-RELATED"/>
    <property type="match status" value="1"/>
</dbReference>
<evidence type="ECO:0000256" key="1">
    <source>
        <dbReference type="ARBA" id="ARBA00004474"/>
    </source>
</evidence>
<dbReference type="InterPro" id="IPR039633">
    <property type="entry name" value="PAP"/>
</dbReference>
<name>A0A9K3PYJ0_9STRA</name>
<evidence type="ECO:0000313" key="4">
    <source>
        <dbReference type="EMBL" id="KAG7364211.1"/>
    </source>
</evidence>
<dbReference type="Pfam" id="PF04755">
    <property type="entry name" value="PAP_fibrillin"/>
    <property type="match status" value="1"/>
</dbReference>
<evidence type="ECO:0000256" key="2">
    <source>
        <dbReference type="ARBA" id="ARBA00022640"/>
    </source>
</evidence>
<reference evidence="4" key="1">
    <citation type="journal article" date="2021" name="Sci. Rep.">
        <title>Diploid genomic architecture of Nitzschia inconspicua, an elite biomass production diatom.</title>
        <authorList>
            <person name="Oliver A."/>
            <person name="Podell S."/>
            <person name="Pinowska A."/>
            <person name="Traller J.C."/>
            <person name="Smith S.R."/>
            <person name="McClure R."/>
            <person name="Beliaev A."/>
            <person name="Bohutskyi P."/>
            <person name="Hill E.A."/>
            <person name="Rabines A."/>
            <person name="Zheng H."/>
            <person name="Allen L.Z."/>
            <person name="Kuo A."/>
            <person name="Grigoriev I.V."/>
            <person name="Allen A.E."/>
            <person name="Hazlebeck D."/>
            <person name="Allen E.E."/>
        </authorList>
    </citation>
    <scope>NUCLEOTIDE SEQUENCE</scope>
    <source>
        <strain evidence="4">Hildebrandi</strain>
    </source>
</reference>
<proteinExistence type="predicted"/>
<reference evidence="4" key="2">
    <citation type="submission" date="2021-04" db="EMBL/GenBank/DDBJ databases">
        <authorList>
            <person name="Podell S."/>
        </authorList>
    </citation>
    <scope>NUCLEOTIDE SEQUENCE</scope>
    <source>
        <strain evidence="4">Hildebrandi</strain>
    </source>
</reference>
<comment type="caution">
    <text evidence="4">The sequence shown here is derived from an EMBL/GenBank/DDBJ whole genome shotgun (WGS) entry which is preliminary data.</text>
</comment>